<reference evidence="10 11" key="1">
    <citation type="submission" date="2019-08" db="EMBL/GenBank/DDBJ databases">
        <title>Draft genome sequences of two oriental melons (Cucumis melo L. var makuwa).</title>
        <authorList>
            <person name="Kwon S.-Y."/>
        </authorList>
    </citation>
    <scope>NUCLEOTIDE SEQUENCE [LARGE SCALE GENOMIC DNA]</scope>
    <source>
        <strain evidence="11">cv. Chang Bougi</strain>
        <strain evidence="10">cv. SW 3</strain>
        <tissue evidence="8">Leaf</tissue>
    </source>
</reference>
<evidence type="ECO:0000313" key="10">
    <source>
        <dbReference type="Proteomes" id="UP000321393"/>
    </source>
</evidence>
<keyword evidence="7" id="KW-0568">Pathogenesis-related protein</keyword>
<comment type="subcellular location">
    <subcellularLocation>
        <location evidence="1">Membrane</location>
        <topology evidence="1">Multi-pass membrane protein</topology>
    </subcellularLocation>
</comment>
<name>A0A5A7VFQ7_CUCMM</name>
<keyword evidence="4" id="KW-0611">Plant defense</keyword>
<dbReference type="InterPro" id="IPR004326">
    <property type="entry name" value="Mlo"/>
</dbReference>
<dbReference type="EMBL" id="SSTD01006426">
    <property type="protein sequence ID" value="TYK20059.1"/>
    <property type="molecule type" value="Genomic_DNA"/>
</dbReference>
<evidence type="ECO:0000313" key="9">
    <source>
        <dbReference type="EMBL" id="TYK20059.1"/>
    </source>
</evidence>
<keyword evidence="3" id="KW-0812">Transmembrane</keyword>
<accession>A0A5A7VFQ7</accession>
<dbReference type="PANTHER" id="PTHR31942:SF49">
    <property type="entry name" value="MLO-LIKE PROTEIN 8"/>
    <property type="match status" value="1"/>
</dbReference>
<sequence length="246" mass="28430">MFLLVRKQKILTLQISVHKSFSVTFGDCSRDVRCSSFGVVPSRYNPIEKLVSLTKLHNLMNIIVIPVSRFKLYYIRMFWQFDIIATSRLTSSISTAVLTFLFDIDLQAKASFVFLSVHRYVIPNSPRPSSSPSIYLSLIRVRFKVGRHGRRRPQLTIMSSQMIMHCQAYLRNIICESPHEFLAKLPVFFYIGCFFRQFFKSVGKADYLALCNGFIAVHLAPGSKFDFQKYIKRSLEDDFKIIAGVR</sequence>
<evidence type="ECO:0000256" key="5">
    <source>
        <dbReference type="ARBA" id="ARBA00022989"/>
    </source>
</evidence>
<dbReference type="EMBL" id="SSTE01001889">
    <property type="protein sequence ID" value="KAA0064531.1"/>
    <property type="molecule type" value="Genomic_DNA"/>
</dbReference>
<evidence type="ECO:0000313" key="8">
    <source>
        <dbReference type="EMBL" id="KAA0064531.1"/>
    </source>
</evidence>
<protein>
    <submittedName>
        <fullName evidence="8">MLO-like protein 8</fullName>
    </submittedName>
</protein>
<evidence type="ECO:0000256" key="6">
    <source>
        <dbReference type="ARBA" id="ARBA00023136"/>
    </source>
</evidence>
<evidence type="ECO:0000256" key="1">
    <source>
        <dbReference type="ARBA" id="ARBA00004141"/>
    </source>
</evidence>
<dbReference type="Proteomes" id="UP000321947">
    <property type="component" value="Unassembled WGS sequence"/>
</dbReference>
<organism evidence="8 10">
    <name type="scientific">Cucumis melo var. makuwa</name>
    <name type="common">Oriental melon</name>
    <dbReference type="NCBI Taxonomy" id="1194695"/>
    <lineage>
        <taxon>Eukaryota</taxon>
        <taxon>Viridiplantae</taxon>
        <taxon>Streptophyta</taxon>
        <taxon>Embryophyta</taxon>
        <taxon>Tracheophyta</taxon>
        <taxon>Spermatophyta</taxon>
        <taxon>Magnoliopsida</taxon>
        <taxon>eudicotyledons</taxon>
        <taxon>Gunneridae</taxon>
        <taxon>Pentapetalae</taxon>
        <taxon>rosids</taxon>
        <taxon>fabids</taxon>
        <taxon>Cucurbitales</taxon>
        <taxon>Cucurbitaceae</taxon>
        <taxon>Benincaseae</taxon>
        <taxon>Cucumis</taxon>
    </lineage>
</organism>
<keyword evidence="6" id="KW-0472">Membrane</keyword>
<evidence type="ECO:0000256" key="2">
    <source>
        <dbReference type="ARBA" id="ARBA00006574"/>
    </source>
</evidence>
<comment type="similarity">
    <text evidence="2">Belongs to the MLO family.</text>
</comment>
<comment type="caution">
    <text evidence="8">The sequence shown here is derived from an EMBL/GenBank/DDBJ whole genome shotgun (WGS) entry which is preliminary data.</text>
</comment>
<dbReference type="Pfam" id="PF03094">
    <property type="entry name" value="Mlo"/>
    <property type="match status" value="1"/>
</dbReference>
<dbReference type="OrthoDB" id="1480572at2759"/>
<evidence type="ECO:0000256" key="3">
    <source>
        <dbReference type="ARBA" id="ARBA00022692"/>
    </source>
</evidence>
<evidence type="ECO:0000256" key="7">
    <source>
        <dbReference type="ARBA" id="ARBA00023265"/>
    </source>
</evidence>
<dbReference type="PANTHER" id="PTHR31942">
    <property type="entry name" value="MLO-LIKE PROTEIN 1"/>
    <property type="match status" value="1"/>
</dbReference>
<dbReference type="STRING" id="1194695.A0A5A7VFQ7"/>
<proteinExistence type="inferred from homology"/>
<keyword evidence="5" id="KW-1133">Transmembrane helix</keyword>
<gene>
    <name evidence="9" type="ORF">E5676_scaffold134G001810</name>
    <name evidence="8" type="ORF">E6C27_scaffold255G002490</name>
</gene>
<dbReference type="Proteomes" id="UP000321393">
    <property type="component" value="Unassembled WGS sequence"/>
</dbReference>
<evidence type="ECO:0000313" key="11">
    <source>
        <dbReference type="Proteomes" id="UP000321947"/>
    </source>
</evidence>
<dbReference type="GO" id="GO:0006952">
    <property type="term" value="P:defense response"/>
    <property type="evidence" value="ECO:0007669"/>
    <property type="project" value="UniProtKB-KW"/>
</dbReference>
<dbReference type="GO" id="GO:0016020">
    <property type="term" value="C:membrane"/>
    <property type="evidence" value="ECO:0007669"/>
    <property type="project" value="UniProtKB-SubCell"/>
</dbReference>
<evidence type="ECO:0000256" key="4">
    <source>
        <dbReference type="ARBA" id="ARBA00022821"/>
    </source>
</evidence>
<dbReference type="AlphaFoldDB" id="A0A5A7VFQ7"/>